<gene>
    <name evidence="1" type="ORF">Ahy_A03g010259</name>
</gene>
<dbReference type="AlphaFoldDB" id="A0A445DLR1"/>
<reference evidence="1 2" key="1">
    <citation type="submission" date="2019-01" db="EMBL/GenBank/DDBJ databases">
        <title>Sequencing of cultivated peanut Arachis hypogaea provides insights into genome evolution and oil improvement.</title>
        <authorList>
            <person name="Chen X."/>
        </authorList>
    </citation>
    <scope>NUCLEOTIDE SEQUENCE [LARGE SCALE GENOMIC DNA]</scope>
    <source>
        <strain evidence="2">cv. Fuhuasheng</strain>
        <tissue evidence="1">Leaves</tissue>
    </source>
</reference>
<accession>A0A445DLR1</accession>
<comment type="caution">
    <text evidence="1">The sequence shown here is derived from an EMBL/GenBank/DDBJ whole genome shotgun (WGS) entry which is preliminary data.</text>
</comment>
<keyword evidence="2" id="KW-1185">Reference proteome</keyword>
<evidence type="ECO:0000313" key="1">
    <source>
        <dbReference type="EMBL" id="RYR64119.1"/>
    </source>
</evidence>
<sequence length="71" mass="8258">MAFCRMVNSKAQSSVDRNYSVSAEKYLNQVYNLRIMPFIMRQLVYCTHFVNGIRMERNFLLGCEQPTASNA</sequence>
<protein>
    <submittedName>
        <fullName evidence="1">Uncharacterized protein</fullName>
    </submittedName>
</protein>
<name>A0A445DLR1_ARAHY</name>
<evidence type="ECO:0000313" key="2">
    <source>
        <dbReference type="Proteomes" id="UP000289738"/>
    </source>
</evidence>
<dbReference type="EMBL" id="SDMP01000003">
    <property type="protein sequence ID" value="RYR64119.1"/>
    <property type="molecule type" value="Genomic_DNA"/>
</dbReference>
<organism evidence="1 2">
    <name type="scientific">Arachis hypogaea</name>
    <name type="common">Peanut</name>
    <dbReference type="NCBI Taxonomy" id="3818"/>
    <lineage>
        <taxon>Eukaryota</taxon>
        <taxon>Viridiplantae</taxon>
        <taxon>Streptophyta</taxon>
        <taxon>Embryophyta</taxon>
        <taxon>Tracheophyta</taxon>
        <taxon>Spermatophyta</taxon>
        <taxon>Magnoliopsida</taxon>
        <taxon>eudicotyledons</taxon>
        <taxon>Gunneridae</taxon>
        <taxon>Pentapetalae</taxon>
        <taxon>rosids</taxon>
        <taxon>fabids</taxon>
        <taxon>Fabales</taxon>
        <taxon>Fabaceae</taxon>
        <taxon>Papilionoideae</taxon>
        <taxon>50 kb inversion clade</taxon>
        <taxon>dalbergioids sensu lato</taxon>
        <taxon>Dalbergieae</taxon>
        <taxon>Pterocarpus clade</taxon>
        <taxon>Arachis</taxon>
    </lineage>
</organism>
<dbReference type="Proteomes" id="UP000289738">
    <property type="component" value="Chromosome A03"/>
</dbReference>
<proteinExistence type="predicted"/>